<evidence type="ECO:0000256" key="1">
    <source>
        <dbReference type="SAM" id="MobiDB-lite"/>
    </source>
</evidence>
<dbReference type="EMBL" id="WEIA01000003">
    <property type="protein sequence ID" value="NLR20980.1"/>
    <property type="molecule type" value="Genomic_DNA"/>
</dbReference>
<feature type="domain" description="Iminophenyl-pyruvate dimer synthase" evidence="2">
    <location>
        <begin position="51"/>
        <end position="389"/>
    </location>
</feature>
<evidence type="ECO:0000313" key="4">
    <source>
        <dbReference type="EMBL" id="WOX30781.1"/>
    </source>
</evidence>
<dbReference type="Pfam" id="PF12902">
    <property type="entry name" value="Ferritin-like"/>
    <property type="match status" value="1"/>
</dbReference>
<feature type="compositionally biased region" description="Basic and acidic residues" evidence="1">
    <location>
        <begin position="767"/>
        <end position="777"/>
    </location>
</feature>
<sequence length="786" mass="87022">MNVQNKTGPSVEVDKEIDASIFLSSAQKQQIKARNSEYKAADLSCLRAIAQAAINVELFTIPLYMTGLYSIQGTHQIADSSNLYPGRYWPGLGPTAGYIPEHRLNKGYDVELKPLFNIDALVGDNDDPNNQKDAFKLSVNQQVFNGVYSVFIEEMLHLQLASNMASKLGLTPSFTSQALIDEKFGWKCYNNQSGIPHILDFADCTTDLSKLSPEVQAYFEQIFPGKTLQDLRVNATELNKEQTLLFMLIEETEENAKKIIQPQFLEPDAKTKQPKYFEQAPYNWWKPDYTESDLPLFGSIGHMYLSYWDYIQIEYDDNTTLLDYALSKAEANDARAQRNYFNERPDDASYQAQFPEIKGSLDTSNEHNLLKEALMNNVNAITDQGEGDGVAKMICLRWVEESWAQNVLGKLQSAVNPAHPSTVDARFQPNEQALEHDYKSTDGKPLSGSACARITNKYKDHFQIFTDTMKLIVSYEKPTTAHKERYLTWPTWFAEGNSWTKALLDPNGGDEAHVSNPQLPPVDSVVHALNNLRQTDKKTQETNKLFSQSAVGTIKGLTTALDRYWSGKTSEFPGPAMGGSGDRISICWATTGIAPDLVTGIAPQNPNTLYHACQGMSYTNIGSDDLPPPEVYHSCKGSNDCKAQGGCGFVHSTTPGGSCGGSVSTGPKSAPADNKCNNLGGCAVPISASQLFPKLSGEDQEYDMQLFKFNLKDNSFSAIDYTYPKGQQAPTDQSADHVLMPYKQGDAVYNIAWQAYCNANGLLNEDGEPKEKPKPSDIRLALPPST</sequence>
<reference evidence="4 6" key="2">
    <citation type="submission" date="2023-10" db="EMBL/GenBank/DDBJ databases">
        <title>To unveil natural product biosynthetic capacity in Pseudoalteromonas.</title>
        <authorList>
            <person name="Wang J."/>
        </authorList>
    </citation>
    <scope>NUCLEOTIDE SEQUENCE [LARGE SCALE GENOMIC DNA]</scope>
    <source>
        <strain evidence="4 6">DSM 15914</strain>
    </source>
</reference>
<dbReference type="Proteomes" id="UP000646877">
    <property type="component" value="Unassembled WGS sequence"/>
</dbReference>
<dbReference type="RefSeq" id="WP_193521679.1">
    <property type="nucleotide sequence ID" value="NZ_CBCSDF010000004.1"/>
</dbReference>
<dbReference type="AlphaFoldDB" id="A0A8I2H282"/>
<dbReference type="Gene3D" id="1.20.1260.10">
    <property type="match status" value="1"/>
</dbReference>
<dbReference type="EMBL" id="CP137579">
    <property type="protein sequence ID" value="WOX30781.1"/>
    <property type="molecule type" value="Genomic_DNA"/>
</dbReference>
<evidence type="ECO:0000313" key="5">
    <source>
        <dbReference type="Proteomes" id="UP000646877"/>
    </source>
</evidence>
<evidence type="ECO:0000313" key="3">
    <source>
        <dbReference type="EMBL" id="NLR20980.1"/>
    </source>
</evidence>
<accession>A0A8I2H282</accession>
<organism evidence="3 5">
    <name type="scientific">Pseudoalteromonas maricaloris</name>
    <dbReference type="NCBI Taxonomy" id="184924"/>
    <lineage>
        <taxon>Bacteria</taxon>
        <taxon>Pseudomonadati</taxon>
        <taxon>Pseudomonadota</taxon>
        <taxon>Gammaproteobacteria</taxon>
        <taxon>Alteromonadales</taxon>
        <taxon>Pseudoalteromonadaceae</taxon>
        <taxon>Pseudoalteromonas</taxon>
    </lineage>
</organism>
<dbReference type="Proteomes" id="UP001304419">
    <property type="component" value="Chromosome 2"/>
</dbReference>
<protein>
    <submittedName>
        <fullName evidence="4">Ferritin-like domain-containing protein</fullName>
    </submittedName>
</protein>
<name>A0A8I2H282_9GAMM</name>
<evidence type="ECO:0000313" key="6">
    <source>
        <dbReference type="Proteomes" id="UP001304419"/>
    </source>
</evidence>
<evidence type="ECO:0000259" key="2">
    <source>
        <dbReference type="Pfam" id="PF12902"/>
    </source>
</evidence>
<proteinExistence type="predicted"/>
<feature type="region of interest" description="Disordered" evidence="1">
    <location>
        <begin position="764"/>
        <end position="786"/>
    </location>
</feature>
<gene>
    <name evidence="3" type="ORF">F9Y85_06550</name>
    <name evidence="4" type="ORF">R5H13_23160</name>
</gene>
<dbReference type="InterPro" id="IPR012347">
    <property type="entry name" value="Ferritin-like"/>
</dbReference>
<reference evidence="3" key="1">
    <citation type="submission" date="2019-10" db="EMBL/GenBank/DDBJ databases">
        <authorList>
            <person name="Paulsen S."/>
        </authorList>
    </citation>
    <scope>NUCLEOTIDE SEQUENCE</scope>
    <source>
        <strain evidence="3">LMG 19692</strain>
    </source>
</reference>
<dbReference type="InterPro" id="IPR026820">
    <property type="entry name" value="VioB/RebD_dom"/>
</dbReference>
<keyword evidence="6" id="KW-1185">Reference proteome</keyword>